<evidence type="ECO:0000256" key="5">
    <source>
        <dbReference type="ARBA" id="ARBA00023136"/>
    </source>
</evidence>
<feature type="domain" description="EamA" evidence="7">
    <location>
        <begin position="158"/>
        <end position="294"/>
    </location>
</feature>
<dbReference type="EMBL" id="VSSQ01002261">
    <property type="protein sequence ID" value="MPM14328.1"/>
    <property type="molecule type" value="Genomic_DNA"/>
</dbReference>
<evidence type="ECO:0000256" key="3">
    <source>
        <dbReference type="ARBA" id="ARBA00022692"/>
    </source>
</evidence>
<feature type="transmembrane region" description="Helical" evidence="6">
    <location>
        <begin position="256"/>
        <end position="274"/>
    </location>
</feature>
<name>A0A644XEX6_9ZZZZ</name>
<protein>
    <recommendedName>
        <fullName evidence="7">EamA domain-containing protein</fullName>
    </recommendedName>
</protein>
<reference evidence="8" key="1">
    <citation type="submission" date="2019-08" db="EMBL/GenBank/DDBJ databases">
        <authorList>
            <person name="Kucharzyk K."/>
            <person name="Murdoch R.W."/>
            <person name="Higgins S."/>
            <person name="Loffler F."/>
        </authorList>
    </citation>
    <scope>NUCLEOTIDE SEQUENCE</scope>
</reference>
<feature type="transmembrane region" description="Helical" evidence="6">
    <location>
        <begin position="96"/>
        <end position="118"/>
    </location>
</feature>
<keyword evidence="5 6" id="KW-0472">Membrane</keyword>
<evidence type="ECO:0000259" key="7">
    <source>
        <dbReference type="Pfam" id="PF00892"/>
    </source>
</evidence>
<feature type="transmembrane region" description="Helical" evidence="6">
    <location>
        <begin position="153"/>
        <end position="176"/>
    </location>
</feature>
<proteinExistence type="predicted"/>
<feature type="transmembrane region" description="Helical" evidence="6">
    <location>
        <begin position="44"/>
        <end position="62"/>
    </location>
</feature>
<evidence type="ECO:0000256" key="6">
    <source>
        <dbReference type="SAM" id="Phobius"/>
    </source>
</evidence>
<comment type="caution">
    <text evidence="8">The sequence shown here is derived from an EMBL/GenBank/DDBJ whole genome shotgun (WGS) entry which is preliminary data.</text>
</comment>
<organism evidence="8">
    <name type="scientific">bioreactor metagenome</name>
    <dbReference type="NCBI Taxonomy" id="1076179"/>
    <lineage>
        <taxon>unclassified sequences</taxon>
        <taxon>metagenomes</taxon>
        <taxon>ecological metagenomes</taxon>
    </lineage>
</organism>
<feature type="transmembrane region" description="Helical" evidence="6">
    <location>
        <begin position="223"/>
        <end position="244"/>
    </location>
</feature>
<dbReference type="PANTHER" id="PTHR32322">
    <property type="entry name" value="INNER MEMBRANE TRANSPORTER"/>
    <property type="match status" value="1"/>
</dbReference>
<dbReference type="GO" id="GO:0005886">
    <property type="term" value="C:plasma membrane"/>
    <property type="evidence" value="ECO:0007669"/>
    <property type="project" value="UniProtKB-SubCell"/>
</dbReference>
<feature type="transmembrane region" description="Helical" evidence="6">
    <location>
        <begin position="12"/>
        <end position="32"/>
    </location>
</feature>
<feature type="transmembrane region" description="Helical" evidence="6">
    <location>
        <begin position="74"/>
        <end position="90"/>
    </location>
</feature>
<evidence type="ECO:0000313" key="8">
    <source>
        <dbReference type="EMBL" id="MPM14328.1"/>
    </source>
</evidence>
<evidence type="ECO:0000256" key="1">
    <source>
        <dbReference type="ARBA" id="ARBA00004651"/>
    </source>
</evidence>
<sequence length="301" mass="32997">MQEIQVISVKRRLLGHLSVLLTMCVWATTYVSTKVLLTSFTPPQILVIRSALALLVLTLINPGKLAYQKKSDRFLVVLAGFCGIFLYYFLENTALIYSSASNVGVIVAAAPFFILLASRLILKEEKLKKNYFIGLVLSMGGIVLLTYESSAQLAFNPFGDLLALLAIMVWALYTVLTRIIGRKGCPNLLVTKSMFFYGLLGHLLVLLVRGEGIDVNLAASAPYLPHFLFLGLVASAVCFLSWNFGLRTIGPIKSSFYLYLSPIITIAVAFLFLGERMSRTDAVGTGLILAGLLISEYHRGG</sequence>
<dbReference type="PANTHER" id="PTHR32322:SF18">
    <property type="entry name" value="S-ADENOSYLMETHIONINE_S-ADENOSYLHOMOCYSTEINE TRANSPORTER"/>
    <property type="match status" value="1"/>
</dbReference>
<keyword evidence="2" id="KW-1003">Cell membrane</keyword>
<comment type="subcellular location">
    <subcellularLocation>
        <location evidence="1">Cell membrane</location>
        <topology evidence="1">Multi-pass membrane protein</topology>
    </subcellularLocation>
</comment>
<evidence type="ECO:0000256" key="4">
    <source>
        <dbReference type="ARBA" id="ARBA00022989"/>
    </source>
</evidence>
<dbReference type="AlphaFoldDB" id="A0A644XEX6"/>
<keyword evidence="4 6" id="KW-1133">Transmembrane helix</keyword>
<feature type="domain" description="EamA" evidence="7">
    <location>
        <begin position="14"/>
        <end position="146"/>
    </location>
</feature>
<gene>
    <name evidence="8" type="ORF">SDC9_60690</name>
</gene>
<feature type="transmembrane region" description="Helical" evidence="6">
    <location>
        <begin position="188"/>
        <end position="208"/>
    </location>
</feature>
<dbReference type="InterPro" id="IPR037185">
    <property type="entry name" value="EmrE-like"/>
</dbReference>
<evidence type="ECO:0000256" key="2">
    <source>
        <dbReference type="ARBA" id="ARBA00022475"/>
    </source>
</evidence>
<accession>A0A644XEX6</accession>
<dbReference type="Pfam" id="PF00892">
    <property type="entry name" value="EamA"/>
    <property type="match status" value="2"/>
</dbReference>
<dbReference type="InterPro" id="IPR000620">
    <property type="entry name" value="EamA_dom"/>
</dbReference>
<feature type="transmembrane region" description="Helical" evidence="6">
    <location>
        <begin position="130"/>
        <end position="147"/>
    </location>
</feature>
<dbReference type="InterPro" id="IPR050638">
    <property type="entry name" value="AA-Vitamin_Transporters"/>
</dbReference>
<dbReference type="SUPFAM" id="SSF103481">
    <property type="entry name" value="Multidrug resistance efflux transporter EmrE"/>
    <property type="match status" value="2"/>
</dbReference>
<keyword evidence="3 6" id="KW-0812">Transmembrane</keyword>